<dbReference type="GO" id="GO:0003700">
    <property type="term" value="F:DNA-binding transcription factor activity"/>
    <property type="evidence" value="ECO:0007669"/>
    <property type="project" value="InterPro"/>
</dbReference>
<dbReference type="PANTHER" id="PTHR33202:SF1">
    <property type="entry name" value="FERRIC UPTAKE REGULATION PROTEIN"/>
    <property type="match status" value="1"/>
</dbReference>
<dbReference type="EMBL" id="MJBI02000001">
    <property type="protein sequence ID" value="RAI82413.1"/>
    <property type="molecule type" value="Genomic_DNA"/>
</dbReference>
<reference evidence="13 14" key="1">
    <citation type="journal article" date="2018" name="Front. Microbiol.">
        <title>Description and Comparative Genomics of Macrococcus caseolyticus subsp. hominis subsp. nov., Macrococcus goetzii sp. nov., Macrococcus epidermidis sp. nov., and Macrococcus bohemicus sp. nov., Novel Macrococci From Human Clinical Material With Virulence Potential and Suspected Uptake of Foreign DNA by Natural Transformation.</title>
        <authorList>
            <person name="Maslanova I."/>
            <person name="Wertheimer Z."/>
            <person name="Sedlacek I."/>
            <person name="Svec P."/>
            <person name="Indrakova A."/>
            <person name="Kovarovic V."/>
            <person name="Schumann P."/>
            <person name="Sproer C."/>
            <person name="Kralova S."/>
            <person name="Sedo O."/>
            <person name="Kristofova L."/>
            <person name="Vrbovska V."/>
            <person name="Fuzik T."/>
            <person name="Petras P."/>
            <person name="Zdrahal Z."/>
            <person name="Ruzickova V."/>
            <person name="Doskar J."/>
            <person name="Pantucek R."/>
        </authorList>
    </citation>
    <scope>NUCLEOTIDE SEQUENCE [LARGE SCALE GENOMIC DNA]</scope>
    <source>
        <strain evidence="13 14">CCM 4927</strain>
    </source>
</reference>
<dbReference type="InterPro" id="IPR043135">
    <property type="entry name" value="Fur_C"/>
</dbReference>
<dbReference type="RefSeq" id="WP_099578468.1">
    <property type="nucleotide sequence ID" value="NZ_MJBI02000001.1"/>
</dbReference>
<feature type="binding site" evidence="11">
    <location>
        <position position="131"/>
    </location>
    <ligand>
        <name>Zn(2+)</name>
        <dbReference type="ChEBI" id="CHEBI:29105"/>
    </ligand>
</feature>
<keyword evidence="10" id="KW-0804">Transcription</keyword>
<evidence type="ECO:0000256" key="9">
    <source>
        <dbReference type="ARBA" id="ARBA00023125"/>
    </source>
</evidence>
<organism evidence="13 14">
    <name type="scientific">Macrococcoides goetzii</name>
    <dbReference type="NCBI Taxonomy" id="1891097"/>
    <lineage>
        <taxon>Bacteria</taxon>
        <taxon>Bacillati</taxon>
        <taxon>Bacillota</taxon>
        <taxon>Bacilli</taxon>
        <taxon>Bacillales</taxon>
        <taxon>Staphylococcaceae</taxon>
        <taxon>Macrococcoides</taxon>
    </lineage>
</organism>
<keyword evidence="8" id="KW-0805">Transcription regulation</keyword>
<dbReference type="GO" id="GO:0045892">
    <property type="term" value="P:negative regulation of DNA-templated transcription"/>
    <property type="evidence" value="ECO:0007669"/>
    <property type="project" value="TreeGrafter"/>
</dbReference>
<protein>
    <recommendedName>
        <fullName evidence="4">Ferric uptake regulation protein</fullName>
    </recommendedName>
</protein>
<dbReference type="GO" id="GO:1900376">
    <property type="term" value="P:regulation of secondary metabolite biosynthetic process"/>
    <property type="evidence" value="ECO:0007669"/>
    <property type="project" value="TreeGrafter"/>
</dbReference>
<feature type="binding site" evidence="11">
    <location>
        <position position="97"/>
    </location>
    <ligand>
        <name>Zn(2+)</name>
        <dbReference type="ChEBI" id="CHEBI:29105"/>
    </ligand>
</feature>
<comment type="similarity">
    <text evidence="3">Belongs to the Fur family.</text>
</comment>
<keyword evidence="14" id="KW-1185">Reference proteome</keyword>
<proteinExistence type="inferred from homology"/>
<feature type="binding site" evidence="12">
    <location>
        <position position="88"/>
    </location>
    <ligand>
        <name>Fe cation</name>
        <dbReference type="ChEBI" id="CHEBI:24875"/>
    </ligand>
</feature>
<evidence type="ECO:0000256" key="3">
    <source>
        <dbReference type="ARBA" id="ARBA00007957"/>
    </source>
</evidence>
<dbReference type="InterPro" id="IPR002481">
    <property type="entry name" value="FUR"/>
</dbReference>
<accession>A0A2G5NUJ7</accession>
<feature type="binding site" evidence="12">
    <location>
        <position position="123"/>
    </location>
    <ligand>
        <name>Fe cation</name>
        <dbReference type="ChEBI" id="CHEBI:24875"/>
    </ligand>
</feature>
<keyword evidence="5" id="KW-0963">Cytoplasm</keyword>
<dbReference type="InterPro" id="IPR036390">
    <property type="entry name" value="WH_DNA-bd_sf"/>
</dbReference>
<feature type="binding site" evidence="11">
    <location>
        <position position="134"/>
    </location>
    <ligand>
        <name>Zn(2+)</name>
        <dbReference type="ChEBI" id="CHEBI:29105"/>
    </ligand>
</feature>
<feature type="binding site" evidence="11">
    <location>
        <position position="94"/>
    </location>
    <ligand>
        <name>Zn(2+)</name>
        <dbReference type="ChEBI" id="CHEBI:29105"/>
    </ligand>
</feature>
<evidence type="ECO:0000256" key="2">
    <source>
        <dbReference type="ARBA" id="ARBA00004496"/>
    </source>
</evidence>
<dbReference type="Gene3D" id="1.10.10.10">
    <property type="entry name" value="Winged helix-like DNA-binding domain superfamily/Winged helix DNA-binding domain"/>
    <property type="match status" value="1"/>
</dbReference>
<comment type="caution">
    <text evidence="13">The sequence shown here is derived from an EMBL/GenBank/DDBJ whole genome shotgun (WGS) entry which is preliminary data.</text>
</comment>
<name>A0A2G5NUJ7_9STAP</name>
<dbReference type="Proteomes" id="UP000229523">
    <property type="component" value="Unassembled WGS sequence"/>
</dbReference>
<evidence type="ECO:0000256" key="12">
    <source>
        <dbReference type="PIRSR" id="PIRSR602481-2"/>
    </source>
</evidence>
<sequence>MNTDDAIKVLKDNGHKYTDKRRDMINMLHDTSKYLNAKQMQEVLNEKYPGISFDTIYRNLNLFDELNIIEVTELDGEKKFRLSCTTHHHHHFICEKCGETRVVEFCPIATFEAELDNVEIHSHKIELYGLCERCK</sequence>
<evidence type="ECO:0000256" key="6">
    <source>
        <dbReference type="ARBA" id="ARBA00022491"/>
    </source>
</evidence>
<evidence type="ECO:0000256" key="4">
    <source>
        <dbReference type="ARBA" id="ARBA00020910"/>
    </source>
</evidence>
<dbReference type="PANTHER" id="PTHR33202">
    <property type="entry name" value="ZINC UPTAKE REGULATION PROTEIN"/>
    <property type="match status" value="1"/>
</dbReference>
<comment type="function">
    <text evidence="1">Acts as a global negative controlling element, employing Fe(2+) as a cofactor to bind the operator of the repressed genes.</text>
</comment>
<keyword evidence="7 11" id="KW-0862">Zinc</keyword>
<evidence type="ECO:0000256" key="11">
    <source>
        <dbReference type="PIRSR" id="PIRSR602481-1"/>
    </source>
</evidence>
<dbReference type="InterPro" id="IPR036388">
    <property type="entry name" value="WH-like_DNA-bd_sf"/>
</dbReference>
<comment type="cofactor">
    <cofactor evidence="12">
        <name>Mn(2+)</name>
        <dbReference type="ChEBI" id="CHEBI:29035"/>
    </cofactor>
    <cofactor evidence="12">
        <name>Fe(2+)</name>
        <dbReference type="ChEBI" id="CHEBI:29033"/>
    </cofactor>
    <text evidence="12">Binds 1 Mn(2+) or Fe(2+) ion per subunit.</text>
</comment>
<dbReference type="Gene3D" id="3.30.1490.190">
    <property type="match status" value="1"/>
</dbReference>
<evidence type="ECO:0000256" key="5">
    <source>
        <dbReference type="ARBA" id="ARBA00022490"/>
    </source>
</evidence>
<keyword evidence="11" id="KW-0479">Metal-binding</keyword>
<evidence type="ECO:0000256" key="7">
    <source>
        <dbReference type="ARBA" id="ARBA00022833"/>
    </source>
</evidence>
<dbReference type="CDD" id="cd07153">
    <property type="entry name" value="Fur_like"/>
    <property type="match status" value="1"/>
</dbReference>
<comment type="subcellular location">
    <subcellularLocation>
        <location evidence="2">Cytoplasm</location>
    </subcellularLocation>
</comment>
<dbReference type="SUPFAM" id="SSF46785">
    <property type="entry name" value="Winged helix' DNA-binding domain"/>
    <property type="match status" value="1"/>
</dbReference>
<keyword evidence="12" id="KW-0408">Iron</keyword>
<dbReference type="Pfam" id="PF01475">
    <property type="entry name" value="FUR"/>
    <property type="match status" value="1"/>
</dbReference>
<comment type="cofactor">
    <cofactor evidence="11">
        <name>Zn(2+)</name>
        <dbReference type="ChEBI" id="CHEBI:29105"/>
    </cofactor>
    <text evidence="11">Binds 1 zinc ion per subunit.</text>
</comment>
<keyword evidence="6" id="KW-0678">Repressor</keyword>
<evidence type="ECO:0000256" key="8">
    <source>
        <dbReference type="ARBA" id="ARBA00023015"/>
    </source>
</evidence>
<gene>
    <name evidence="13" type="ORF">BFS35_001645</name>
</gene>
<dbReference type="GO" id="GO:0000976">
    <property type="term" value="F:transcription cis-regulatory region binding"/>
    <property type="evidence" value="ECO:0007669"/>
    <property type="project" value="TreeGrafter"/>
</dbReference>
<dbReference type="GO" id="GO:0008270">
    <property type="term" value="F:zinc ion binding"/>
    <property type="evidence" value="ECO:0007669"/>
    <property type="project" value="TreeGrafter"/>
</dbReference>
<evidence type="ECO:0000256" key="1">
    <source>
        <dbReference type="ARBA" id="ARBA00002997"/>
    </source>
</evidence>
<evidence type="ECO:0000313" key="14">
    <source>
        <dbReference type="Proteomes" id="UP000229523"/>
    </source>
</evidence>
<evidence type="ECO:0000256" key="10">
    <source>
        <dbReference type="ARBA" id="ARBA00023163"/>
    </source>
</evidence>
<dbReference type="GO" id="GO:0005737">
    <property type="term" value="C:cytoplasm"/>
    <property type="evidence" value="ECO:0007669"/>
    <property type="project" value="UniProtKB-SubCell"/>
</dbReference>
<keyword evidence="9" id="KW-0238">DNA-binding</keyword>
<evidence type="ECO:0000313" key="13">
    <source>
        <dbReference type="EMBL" id="RAI82413.1"/>
    </source>
</evidence>
<dbReference type="AlphaFoldDB" id="A0A2G5NUJ7"/>